<dbReference type="RefSeq" id="WP_188624798.1">
    <property type="nucleotide sequence ID" value="NZ_BMIL01000001.1"/>
</dbReference>
<reference evidence="1" key="1">
    <citation type="journal article" date="2014" name="Int. J. Syst. Evol. Microbiol.">
        <title>Complete genome sequence of Corynebacterium casei LMG S-19264T (=DSM 44701T), isolated from a smear-ripened cheese.</title>
        <authorList>
            <consortium name="US DOE Joint Genome Institute (JGI-PGF)"/>
            <person name="Walter F."/>
            <person name="Albersmeier A."/>
            <person name="Kalinowski J."/>
            <person name="Ruckert C."/>
        </authorList>
    </citation>
    <scope>NUCLEOTIDE SEQUENCE</scope>
    <source>
        <strain evidence="1">CGMCC 1.15343</strain>
    </source>
</reference>
<dbReference type="Proteomes" id="UP000651668">
    <property type="component" value="Unassembled WGS sequence"/>
</dbReference>
<organism evidence="1 2">
    <name type="scientific">Pedobacter quisquiliarum</name>
    <dbReference type="NCBI Taxonomy" id="1834438"/>
    <lineage>
        <taxon>Bacteria</taxon>
        <taxon>Pseudomonadati</taxon>
        <taxon>Bacteroidota</taxon>
        <taxon>Sphingobacteriia</taxon>
        <taxon>Sphingobacteriales</taxon>
        <taxon>Sphingobacteriaceae</taxon>
        <taxon>Pedobacter</taxon>
    </lineage>
</organism>
<comment type="caution">
    <text evidence="1">The sequence shown here is derived from an EMBL/GenBank/DDBJ whole genome shotgun (WGS) entry which is preliminary data.</text>
</comment>
<keyword evidence="2" id="KW-1185">Reference proteome</keyword>
<dbReference type="InterPro" id="IPR029016">
    <property type="entry name" value="GAF-like_dom_sf"/>
</dbReference>
<dbReference type="AlphaFoldDB" id="A0A916TYB6"/>
<dbReference type="Gene3D" id="3.30.450.40">
    <property type="match status" value="1"/>
</dbReference>
<evidence type="ECO:0000313" key="1">
    <source>
        <dbReference type="EMBL" id="GGC50885.1"/>
    </source>
</evidence>
<evidence type="ECO:0000313" key="2">
    <source>
        <dbReference type="Proteomes" id="UP000651668"/>
    </source>
</evidence>
<proteinExistence type="predicted"/>
<accession>A0A916TYB6</accession>
<protein>
    <recommendedName>
        <fullName evidence="3">GAF domain-containing protein</fullName>
    </recommendedName>
</protein>
<dbReference type="EMBL" id="BMIL01000001">
    <property type="protein sequence ID" value="GGC50885.1"/>
    <property type="molecule type" value="Genomic_DNA"/>
</dbReference>
<reference evidence="1" key="2">
    <citation type="submission" date="2020-09" db="EMBL/GenBank/DDBJ databases">
        <authorList>
            <person name="Sun Q."/>
            <person name="Zhou Y."/>
        </authorList>
    </citation>
    <scope>NUCLEOTIDE SEQUENCE</scope>
    <source>
        <strain evidence="1">CGMCC 1.15343</strain>
    </source>
</reference>
<evidence type="ECO:0008006" key="3">
    <source>
        <dbReference type="Google" id="ProtNLM"/>
    </source>
</evidence>
<sequence>MQALTVDLTRRYPELTPEILGVETTFSLRPFISHLEKRILTETTAKQKMFTYILEQFKKYPELDQPINPNNLNQYTSLFELIYTSLSPILAEETEHLWALSAPLTGTFYFGTPAFYAVLIDPLSKELKPGLNLPALHEMRDSVLKTFYNIVLEQYYDFSLTGWNFTIKTLVDPKTQLLKYYQLHINQSFVRIHTDMEMPKLDVDNFKDNLQVEENTLRLLERLLPPKNFRLEGFAVVEMVDVTASHALQSIRDVIIAHNECATGSYDKGISKALKTIAGTNALEFGILPYITLSGRTLLDDHSSFKSILLTYVNQQESAAYARRLLEDYLTKPRTLIFPEILEQEKQKYPILKLLNKSGIRSYALFPLYYSGKLVGCLEVYAKNPRYLTTKTLSKIEAAFPLLAQLYHNIAADFNNEITKVITSKFTAIQPAVQWRFNEAAYNYLRFECKEKDLPIEPIVFKDVQPFYAAIDMKDSSVSRNLAIRKDLNTHFNLLEKTFLQIKEATKTDVMQNLPDQEQVWNYKKETHLSDRQIIRIEDYLTRQLPPYLRLLKEAKPEIRHIIDHYFEQTAVNGPLFENRNLYENSMQTLNRSINAMLDEFNVEIQSTFPCYFEKFRTDGVEFDIYLGQSIAPDRVMSADLLQVFRFKHLAAVANIARAAHNLMPSLPIPLQTTQLIFVHEKLIDISFRPDEQRFDVEGGYNIRYQLVKKRIDKAHIKFTDERLTQPGKIAIVYMNKWEADEYLNYFNILATQQVLKSDVEFLEIEELQGVEGLKALRVSLNLEGLPN</sequence>
<dbReference type="SUPFAM" id="SSF55781">
    <property type="entry name" value="GAF domain-like"/>
    <property type="match status" value="1"/>
</dbReference>
<name>A0A916TYB6_9SPHI</name>
<gene>
    <name evidence="1" type="ORF">GCM10011387_00330</name>
</gene>